<dbReference type="AlphaFoldDB" id="A0A8J5Z9L8"/>
<evidence type="ECO:0000313" key="1">
    <source>
        <dbReference type="EMBL" id="KAG8490945.1"/>
    </source>
</evidence>
<evidence type="ECO:0000313" key="2">
    <source>
        <dbReference type="Proteomes" id="UP000701853"/>
    </source>
</evidence>
<reference evidence="1 2" key="1">
    <citation type="journal article" date="2021" name="bioRxiv">
        <title>The Gossypium anomalum genome as a resource for cotton improvement and evolutionary analysis of hybrid incompatibility.</title>
        <authorList>
            <person name="Grover C.E."/>
            <person name="Yuan D."/>
            <person name="Arick M.A."/>
            <person name="Miller E.R."/>
            <person name="Hu G."/>
            <person name="Peterson D.G."/>
            <person name="Wendel J.F."/>
            <person name="Udall J.A."/>
        </authorList>
    </citation>
    <scope>NUCLEOTIDE SEQUENCE [LARGE SCALE GENOMIC DNA]</scope>
    <source>
        <strain evidence="1">JFW-Udall</strain>
        <tissue evidence="1">Leaf</tissue>
    </source>
</reference>
<sequence>MSVHSLLFDEHEALYSSSSEDAGFNDFAISSSKNQRDFGDNQWYFDLGILGNRFEDIELGEILGDLEIQSLENQTFGGNLNWGK</sequence>
<organism evidence="1 2">
    <name type="scientific">Gossypium anomalum</name>
    <dbReference type="NCBI Taxonomy" id="47600"/>
    <lineage>
        <taxon>Eukaryota</taxon>
        <taxon>Viridiplantae</taxon>
        <taxon>Streptophyta</taxon>
        <taxon>Embryophyta</taxon>
        <taxon>Tracheophyta</taxon>
        <taxon>Spermatophyta</taxon>
        <taxon>Magnoliopsida</taxon>
        <taxon>eudicotyledons</taxon>
        <taxon>Gunneridae</taxon>
        <taxon>Pentapetalae</taxon>
        <taxon>rosids</taxon>
        <taxon>malvids</taxon>
        <taxon>Malvales</taxon>
        <taxon>Malvaceae</taxon>
        <taxon>Malvoideae</taxon>
        <taxon>Gossypium</taxon>
    </lineage>
</organism>
<dbReference type="EMBL" id="JAHUZN010000006">
    <property type="protein sequence ID" value="KAG8490945.1"/>
    <property type="molecule type" value="Genomic_DNA"/>
</dbReference>
<protein>
    <submittedName>
        <fullName evidence="1">Uncharacterized protein</fullName>
    </submittedName>
</protein>
<accession>A0A8J5Z9L8</accession>
<gene>
    <name evidence="1" type="ORF">CXB51_014759</name>
</gene>
<comment type="caution">
    <text evidence="1">The sequence shown here is derived from an EMBL/GenBank/DDBJ whole genome shotgun (WGS) entry which is preliminary data.</text>
</comment>
<dbReference type="Proteomes" id="UP000701853">
    <property type="component" value="Chromosome 6"/>
</dbReference>
<keyword evidence="2" id="KW-1185">Reference proteome</keyword>
<name>A0A8J5Z9L8_9ROSI</name>
<proteinExistence type="predicted"/>